<dbReference type="EMBL" id="BNBA01000014">
    <property type="protein sequence ID" value="GHH54200.1"/>
    <property type="molecule type" value="Genomic_DNA"/>
</dbReference>
<keyword evidence="3" id="KW-1185">Reference proteome</keyword>
<dbReference type="Proteomes" id="UP000623958">
    <property type="component" value="Unassembled WGS sequence"/>
</dbReference>
<feature type="region of interest" description="Disordered" evidence="1">
    <location>
        <begin position="76"/>
        <end position="111"/>
    </location>
</feature>
<name>A0A919F8B6_9XANT</name>
<gene>
    <name evidence="2" type="ORF">GCM10009090_20640</name>
</gene>
<comment type="caution">
    <text evidence="2">The sequence shown here is derived from an EMBL/GenBank/DDBJ whole genome shotgun (WGS) entry which is preliminary data.</text>
</comment>
<reference evidence="2" key="1">
    <citation type="journal article" date="2014" name="Int. J. Syst. Evol. Microbiol.">
        <title>Complete genome sequence of Corynebacterium casei LMG S-19264T (=DSM 44701T), isolated from a smear-ripened cheese.</title>
        <authorList>
            <consortium name="US DOE Joint Genome Institute (JGI-PGF)"/>
            <person name="Walter F."/>
            <person name="Albersmeier A."/>
            <person name="Kalinowski J."/>
            <person name="Ruckert C."/>
        </authorList>
    </citation>
    <scope>NUCLEOTIDE SEQUENCE</scope>
    <source>
        <strain evidence="2">JCM 13306</strain>
    </source>
</reference>
<accession>A0A919F8B6</accession>
<evidence type="ECO:0000313" key="2">
    <source>
        <dbReference type="EMBL" id="GHH54200.1"/>
    </source>
</evidence>
<proteinExistence type="predicted"/>
<sequence length="122" mass="13532">MHQEDRPAQLLAQAVGQEIVLPARQLAVVDHQPGRFVDHRQDIVEVQDLHGFGDFVHPCIIGGRGAIYEGAGRLRPRGRNFGPDAFPAGLRRDGRPSHGAIPDGDRPRGTTRQYEQDLLRTL</sequence>
<evidence type="ECO:0000313" key="3">
    <source>
        <dbReference type="Proteomes" id="UP000623958"/>
    </source>
</evidence>
<organism evidence="2 3">
    <name type="scientific">Xanthomonas boreopolis</name>
    <dbReference type="NCBI Taxonomy" id="86183"/>
    <lineage>
        <taxon>Bacteria</taxon>
        <taxon>Pseudomonadati</taxon>
        <taxon>Pseudomonadota</taxon>
        <taxon>Gammaproteobacteria</taxon>
        <taxon>Lysobacterales</taxon>
        <taxon>Lysobacteraceae</taxon>
        <taxon>Xanthomonas</taxon>
    </lineage>
</organism>
<evidence type="ECO:0000256" key="1">
    <source>
        <dbReference type="SAM" id="MobiDB-lite"/>
    </source>
</evidence>
<protein>
    <submittedName>
        <fullName evidence="2">Uncharacterized protein</fullName>
    </submittedName>
</protein>
<dbReference type="AlphaFoldDB" id="A0A919F8B6"/>
<reference evidence="2" key="2">
    <citation type="submission" date="2020-09" db="EMBL/GenBank/DDBJ databases">
        <authorList>
            <person name="Sun Q."/>
            <person name="Ohkuma M."/>
        </authorList>
    </citation>
    <scope>NUCLEOTIDE SEQUENCE</scope>
    <source>
        <strain evidence="2">JCM 13306</strain>
    </source>
</reference>